<dbReference type="AlphaFoldDB" id="A0A9E2W6Y9"/>
<dbReference type="EMBL" id="JAHSPG010000001">
    <property type="protein sequence ID" value="MBV4355831.1"/>
    <property type="molecule type" value="Genomic_DNA"/>
</dbReference>
<accession>A0A9E2W6Y9</accession>
<dbReference type="Proteomes" id="UP000812270">
    <property type="component" value="Unassembled WGS sequence"/>
</dbReference>
<evidence type="ECO:0000313" key="1">
    <source>
        <dbReference type="EMBL" id="MBV4355831.1"/>
    </source>
</evidence>
<organism evidence="1 2">
    <name type="scientific">Pinibacter aurantiacus</name>
    <dbReference type="NCBI Taxonomy" id="2851599"/>
    <lineage>
        <taxon>Bacteria</taxon>
        <taxon>Pseudomonadati</taxon>
        <taxon>Bacteroidota</taxon>
        <taxon>Chitinophagia</taxon>
        <taxon>Chitinophagales</taxon>
        <taxon>Chitinophagaceae</taxon>
        <taxon>Pinibacter</taxon>
    </lineage>
</organism>
<dbReference type="RefSeq" id="WP_217789376.1">
    <property type="nucleotide sequence ID" value="NZ_JAHSPG010000001.1"/>
</dbReference>
<evidence type="ECO:0000313" key="2">
    <source>
        <dbReference type="Proteomes" id="UP000812270"/>
    </source>
</evidence>
<protein>
    <submittedName>
        <fullName evidence="1">Glycosyltransferase</fullName>
    </submittedName>
</protein>
<sequence>MHTEDHSISLSPVIFKDVKLPAFNFNHIDSLTDDTGMIQHAMYNLPNRKEGYCIDDNSRALMLAVFASKNKKNDLSPRLIPVYLSFIHYMQTDKGHFKNFMSYNKESFEEYGSEDSFGRTIMALGFLVHQAPTNLLAMTGHQIFAKAFPNVRKLISIRGIANSIVGVCQFIKYNYPDDVKRDMVIELADKMTAAYRANKIGDWHWFEPVLTYDNALLPLALLNAYEVTQDEKYFDVAFEAMHFLESKVFHNEVLRPIGNDGWLKRNGKQAQFDQQGIDVMAMVLFYQQALRLTGEDEYLIKMYKSYQWFRGANDLGIALYDPATGGCADGLHSTGVSLNQGAESTLSYWISHLVMAEALAR</sequence>
<proteinExistence type="predicted"/>
<comment type="caution">
    <text evidence="1">The sequence shown here is derived from an EMBL/GenBank/DDBJ whole genome shotgun (WGS) entry which is preliminary data.</text>
</comment>
<reference evidence="1" key="1">
    <citation type="submission" date="2021-06" db="EMBL/GenBank/DDBJ databases">
        <authorList>
            <person name="Huq M.A."/>
        </authorList>
    </citation>
    <scope>NUCLEOTIDE SEQUENCE</scope>
    <source>
        <strain evidence="1">MAH-26</strain>
    </source>
</reference>
<keyword evidence="2" id="KW-1185">Reference proteome</keyword>
<name>A0A9E2W6Y9_9BACT</name>
<gene>
    <name evidence="1" type="ORF">KTO63_01640</name>
</gene>